<sequence>MAASGSIVPLLMISLLAERLEEILKPIFKPFVKNRGPEKISALWKVCGSLAGLILAFGTQVNFFSIIGLPG</sequence>
<dbReference type="Proteomes" id="UP000000467">
    <property type="component" value="Chromosome"/>
</dbReference>
<dbReference type="RefSeq" id="WP_015051888.1">
    <property type="nucleotide sequence ID" value="NC_018870.1"/>
</dbReference>
<organism evidence="1 2">
    <name type="scientific">Thermacetogenium phaeum (strain ATCC BAA-254 / DSM 26808 / PB)</name>
    <dbReference type="NCBI Taxonomy" id="1089553"/>
    <lineage>
        <taxon>Bacteria</taxon>
        <taxon>Bacillati</taxon>
        <taxon>Bacillota</taxon>
        <taxon>Clostridia</taxon>
        <taxon>Thermoanaerobacterales</taxon>
        <taxon>Thermoanaerobacteraceae</taxon>
        <taxon>Thermacetogenium</taxon>
    </lineage>
</organism>
<dbReference type="KEGG" id="tpz:Tph_c28640"/>
<evidence type="ECO:0000313" key="1">
    <source>
        <dbReference type="EMBL" id="AFV13029.1"/>
    </source>
</evidence>
<evidence type="ECO:0000313" key="2">
    <source>
        <dbReference type="Proteomes" id="UP000000467"/>
    </source>
</evidence>
<dbReference type="STRING" id="1089553.Tph_c28640"/>
<proteinExistence type="predicted"/>
<gene>
    <name evidence="1" type="ordered locus">Tph_c28640</name>
</gene>
<protein>
    <submittedName>
        <fullName evidence="1">Uncharacterized protein</fullName>
    </submittedName>
</protein>
<reference evidence="1 2" key="1">
    <citation type="journal article" date="2012" name="BMC Genomics">
        <title>Genome-guided analysis of physiological and morphological traits of the fermentative acetate oxidizer Thermacetogenium phaeum.</title>
        <authorList>
            <person name="Oehler D."/>
            <person name="Poehlein A."/>
            <person name="Leimbach A."/>
            <person name="Muller N."/>
            <person name="Daniel R."/>
            <person name="Gottschalk G."/>
            <person name="Schink B."/>
        </authorList>
    </citation>
    <scope>NUCLEOTIDE SEQUENCE [LARGE SCALE GENOMIC DNA]</scope>
    <source>
        <strain evidence="2">ATCC BAA-254 / DSM 26808 / PB</strain>
    </source>
</reference>
<dbReference type="EMBL" id="CP003732">
    <property type="protein sequence ID" value="AFV13029.1"/>
    <property type="molecule type" value="Genomic_DNA"/>
</dbReference>
<accession>K4LYM1</accession>
<dbReference type="AlphaFoldDB" id="K4LYM1"/>
<dbReference type="HOGENOM" id="CLU_2738734_0_0_9"/>
<keyword evidence="2" id="KW-1185">Reference proteome</keyword>
<name>K4LYM1_THEPS</name>